<comment type="function">
    <text evidence="6">Quinone reductase that provides resistance to thiol-specific stress caused by electrophilic quinones.</text>
</comment>
<dbReference type="Proteomes" id="UP000190092">
    <property type="component" value="Unassembled WGS sequence"/>
</dbReference>
<keyword evidence="3 6" id="KW-0560">Oxidoreductase</keyword>
<dbReference type="Pfam" id="PF02525">
    <property type="entry name" value="Flavodoxin_2"/>
    <property type="match status" value="1"/>
</dbReference>
<gene>
    <name evidence="6" type="primary">azoR</name>
    <name evidence="8" type="ORF">SAMN02745126_05894</name>
</gene>
<dbReference type="PANTHER" id="PTHR43741">
    <property type="entry name" value="FMN-DEPENDENT NADH-AZOREDUCTASE 1"/>
    <property type="match status" value="1"/>
</dbReference>
<dbReference type="GO" id="GO:0009055">
    <property type="term" value="F:electron transfer activity"/>
    <property type="evidence" value="ECO:0007669"/>
    <property type="project" value="UniProtKB-UniRule"/>
</dbReference>
<comment type="subunit">
    <text evidence="6">Homodimer.</text>
</comment>
<keyword evidence="1 6" id="KW-0285">Flavoprotein</keyword>
<name>A0A1T4T9I0_9HYPH</name>
<evidence type="ECO:0000256" key="5">
    <source>
        <dbReference type="ARBA" id="ARBA00048542"/>
    </source>
</evidence>
<dbReference type="InterPro" id="IPR003680">
    <property type="entry name" value="Flavodoxin_fold"/>
</dbReference>
<dbReference type="AlphaFoldDB" id="A0A1T4T9I0"/>
<feature type="binding site" evidence="6">
    <location>
        <begin position="140"/>
        <end position="143"/>
    </location>
    <ligand>
        <name>FMN</name>
        <dbReference type="ChEBI" id="CHEBI:58210"/>
    </ligand>
</feature>
<evidence type="ECO:0000313" key="8">
    <source>
        <dbReference type="EMBL" id="SKA37144.1"/>
    </source>
</evidence>
<comment type="catalytic activity">
    <reaction evidence="6">
        <text>2 a quinone + NADH + H(+) = 2 a 1,4-benzosemiquinone + NAD(+)</text>
        <dbReference type="Rhea" id="RHEA:65952"/>
        <dbReference type="ChEBI" id="CHEBI:15378"/>
        <dbReference type="ChEBI" id="CHEBI:57540"/>
        <dbReference type="ChEBI" id="CHEBI:57945"/>
        <dbReference type="ChEBI" id="CHEBI:132124"/>
        <dbReference type="ChEBI" id="CHEBI:134225"/>
    </reaction>
</comment>
<comment type="function">
    <text evidence="6">Also exhibits azoreductase activity. Catalyzes the reductive cleavage of the azo bond in aromatic azo compounds to the corresponding amines.</text>
</comment>
<evidence type="ECO:0000313" key="9">
    <source>
        <dbReference type="Proteomes" id="UP000190092"/>
    </source>
</evidence>
<dbReference type="EMBL" id="FUWJ01000014">
    <property type="protein sequence ID" value="SKA37144.1"/>
    <property type="molecule type" value="Genomic_DNA"/>
</dbReference>
<dbReference type="GO" id="GO:0016655">
    <property type="term" value="F:oxidoreductase activity, acting on NAD(P)H, quinone or similar compound as acceptor"/>
    <property type="evidence" value="ECO:0007669"/>
    <property type="project" value="InterPro"/>
</dbReference>
<protein>
    <recommendedName>
        <fullName evidence="6">FMN dependent NADH:quinone oxidoreductase</fullName>
        <ecNumber evidence="6">1.6.5.-</ecNumber>
    </recommendedName>
    <alternativeName>
        <fullName evidence="6">Azo-dye reductase</fullName>
    </alternativeName>
    <alternativeName>
        <fullName evidence="6">FMN-dependent NADH-azo compound oxidoreductase</fullName>
    </alternativeName>
    <alternativeName>
        <fullName evidence="6">FMN-dependent NADH-azoreductase</fullName>
        <ecNumber evidence="6">1.7.1.17</ecNumber>
    </alternativeName>
</protein>
<comment type="similarity">
    <text evidence="6">Belongs to the azoreductase type 1 family.</text>
</comment>
<dbReference type="PANTHER" id="PTHR43741:SF4">
    <property type="entry name" value="FMN-DEPENDENT NADH:QUINONE OXIDOREDUCTASE"/>
    <property type="match status" value="1"/>
</dbReference>
<dbReference type="EC" id="1.6.5.-" evidence="6"/>
<feature type="binding site" evidence="6">
    <location>
        <begin position="16"/>
        <end position="18"/>
    </location>
    <ligand>
        <name>FMN</name>
        <dbReference type="ChEBI" id="CHEBI:58210"/>
    </ligand>
</feature>
<comment type="caution">
    <text evidence="6">Lacks conserved residue(s) required for the propagation of feature annotation.</text>
</comment>
<feature type="binding site" evidence="6">
    <location>
        <position position="10"/>
    </location>
    <ligand>
        <name>FMN</name>
        <dbReference type="ChEBI" id="CHEBI:58210"/>
    </ligand>
</feature>
<dbReference type="Gene3D" id="3.40.50.360">
    <property type="match status" value="1"/>
</dbReference>
<comment type="cofactor">
    <cofactor evidence="6">
        <name>FMN</name>
        <dbReference type="ChEBI" id="CHEBI:58210"/>
    </cofactor>
    <text evidence="6">Binds 1 FMN per subunit.</text>
</comment>
<dbReference type="InterPro" id="IPR023048">
    <property type="entry name" value="NADH:quinone_OxRdtase_FMN_depd"/>
</dbReference>
<evidence type="ECO:0000256" key="2">
    <source>
        <dbReference type="ARBA" id="ARBA00022643"/>
    </source>
</evidence>
<evidence type="ECO:0000256" key="1">
    <source>
        <dbReference type="ARBA" id="ARBA00022630"/>
    </source>
</evidence>
<dbReference type="InterPro" id="IPR050104">
    <property type="entry name" value="FMN-dep_NADH:Q_OxRdtase_AzoR1"/>
</dbReference>
<evidence type="ECO:0000256" key="4">
    <source>
        <dbReference type="ARBA" id="ARBA00023027"/>
    </source>
</evidence>
<dbReference type="InterPro" id="IPR029039">
    <property type="entry name" value="Flavoprotein-like_sf"/>
</dbReference>
<organism evidence="8 9">
    <name type="scientific">Enhydrobacter aerosaccus</name>
    <dbReference type="NCBI Taxonomy" id="225324"/>
    <lineage>
        <taxon>Bacteria</taxon>
        <taxon>Pseudomonadati</taxon>
        <taxon>Pseudomonadota</taxon>
        <taxon>Alphaproteobacteria</taxon>
        <taxon>Hyphomicrobiales</taxon>
        <taxon>Enhydrobacter</taxon>
    </lineage>
</organism>
<comment type="catalytic activity">
    <reaction evidence="5">
        <text>N,N-dimethyl-1,4-phenylenediamine + anthranilate + 2 NAD(+) = 2-(4-dimethylaminophenyl)diazenylbenzoate + 2 NADH + 2 H(+)</text>
        <dbReference type="Rhea" id="RHEA:55872"/>
        <dbReference type="ChEBI" id="CHEBI:15378"/>
        <dbReference type="ChEBI" id="CHEBI:15783"/>
        <dbReference type="ChEBI" id="CHEBI:16567"/>
        <dbReference type="ChEBI" id="CHEBI:57540"/>
        <dbReference type="ChEBI" id="CHEBI:57945"/>
        <dbReference type="ChEBI" id="CHEBI:71579"/>
        <dbReference type="EC" id="1.7.1.17"/>
    </reaction>
    <physiologicalReaction direction="right-to-left" evidence="5">
        <dbReference type="Rhea" id="RHEA:55874"/>
    </physiologicalReaction>
</comment>
<dbReference type="EC" id="1.7.1.17" evidence="6"/>
<keyword evidence="4 6" id="KW-0520">NAD</keyword>
<reference evidence="9" key="1">
    <citation type="submission" date="2017-02" db="EMBL/GenBank/DDBJ databases">
        <authorList>
            <person name="Varghese N."/>
            <person name="Submissions S."/>
        </authorList>
    </citation>
    <scope>NUCLEOTIDE SEQUENCE [LARGE SCALE GENOMIC DNA]</scope>
    <source>
        <strain evidence="9">ATCC 27094</strain>
    </source>
</reference>
<dbReference type="GO" id="GO:0010181">
    <property type="term" value="F:FMN binding"/>
    <property type="evidence" value="ECO:0007669"/>
    <property type="project" value="UniProtKB-UniRule"/>
</dbReference>
<accession>A0A1T4T9I0</accession>
<dbReference type="STRING" id="225324.SAMN02745126_05894"/>
<sequence>MKPVLLVEASPRFGTSRSRMAAEKIIGRLADVRPGLDVLRRDLVAEPLMPLDEAFTEAIYLAPPALSAAEREALAQSERLIEELEQSGTLIISTPMHNFTVPAVLKAWIDQVLRLNRTFRSTPSGKVGLLADRPTYVVVSTGGAISGERARQPDFLTPYLDAILRTLGIHTIRFLHLEAMPRGSDWPDEAERQVQAWLDIHLPARTLLPAS</sequence>
<keyword evidence="9" id="KW-1185">Reference proteome</keyword>
<dbReference type="HAMAP" id="MF_01216">
    <property type="entry name" value="Azoreductase_type1"/>
    <property type="match status" value="1"/>
</dbReference>
<evidence type="ECO:0000259" key="7">
    <source>
        <dbReference type="Pfam" id="PF02525"/>
    </source>
</evidence>
<dbReference type="RefSeq" id="WP_085937629.1">
    <property type="nucleotide sequence ID" value="NZ_FUWJ01000014.1"/>
</dbReference>
<evidence type="ECO:0000256" key="3">
    <source>
        <dbReference type="ARBA" id="ARBA00023002"/>
    </source>
</evidence>
<dbReference type="GO" id="GO:0016652">
    <property type="term" value="F:oxidoreductase activity, acting on NAD(P)H as acceptor"/>
    <property type="evidence" value="ECO:0007669"/>
    <property type="project" value="UniProtKB-UniRule"/>
</dbReference>
<evidence type="ECO:0000256" key="6">
    <source>
        <dbReference type="HAMAP-Rule" id="MF_01216"/>
    </source>
</evidence>
<dbReference type="OrthoDB" id="9787136at2"/>
<proteinExistence type="inferred from homology"/>
<feature type="domain" description="Flavodoxin-like fold" evidence="7">
    <location>
        <begin position="4"/>
        <end position="197"/>
    </location>
</feature>
<dbReference type="SUPFAM" id="SSF52218">
    <property type="entry name" value="Flavoproteins"/>
    <property type="match status" value="1"/>
</dbReference>
<keyword evidence="2 6" id="KW-0288">FMN</keyword>